<feature type="compositionally biased region" description="Basic and acidic residues" evidence="8">
    <location>
        <begin position="215"/>
        <end position="241"/>
    </location>
</feature>
<dbReference type="Pfam" id="PF03371">
    <property type="entry name" value="PRP38"/>
    <property type="match status" value="1"/>
</dbReference>
<dbReference type="STRING" id="41875.K8FDN6"/>
<evidence type="ECO:0000256" key="7">
    <source>
        <dbReference type="RuleBase" id="RU367025"/>
    </source>
</evidence>
<organism evidence="9 10">
    <name type="scientific">Bathycoccus prasinos</name>
    <dbReference type="NCBI Taxonomy" id="41875"/>
    <lineage>
        <taxon>Eukaryota</taxon>
        <taxon>Viridiplantae</taxon>
        <taxon>Chlorophyta</taxon>
        <taxon>Mamiellophyceae</taxon>
        <taxon>Mamiellales</taxon>
        <taxon>Bathycoccaceae</taxon>
        <taxon>Bathycoccus</taxon>
    </lineage>
</organism>
<evidence type="ECO:0000256" key="1">
    <source>
        <dbReference type="ARBA" id="ARBA00004123"/>
    </source>
</evidence>
<dbReference type="AlphaFoldDB" id="K8FDN6"/>
<feature type="compositionally biased region" description="Low complexity" evidence="8">
    <location>
        <begin position="201"/>
        <end position="212"/>
    </location>
</feature>
<feature type="compositionally biased region" description="Basic and acidic residues" evidence="8">
    <location>
        <begin position="174"/>
        <end position="183"/>
    </location>
</feature>
<comment type="similarity">
    <text evidence="2 7">Belongs to the PRP38 family.</text>
</comment>
<keyword evidence="10" id="KW-1185">Reference proteome</keyword>
<keyword evidence="4 7" id="KW-0747">Spliceosome</keyword>
<evidence type="ECO:0000256" key="3">
    <source>
        <dbReference type="ARBA" id="ARBA00022664"/>
    </source>
</evidence>
<evidence type="ECO:0000256" key="4">
    <source>
        <dbReference type="ARBA" id="ARBA00022728"/>
    </source>
</evidence>
<feature type="compositionally biased region" description="Basic and acidic residues" evidence="8">
    <location>
        <begin position="142"/>
        <end position="152"/>
    </location>
</feature>
<dbReference type="PANTHER" id="PTHR23142">
    <property type="entry name" value="PRE-MRNA-SPLICING FACTOR 38A-RELATED"/>
    <property type="match status" value="1"/>
</dbReference>
<dbReference type="GO" id="GO:0000398">
    <property type="term" value="P:mRNA splicing, via spliceosome"/>
    <property type="evidence" value="ECO:0007669"/>
    <property type="project" value="UniProtKB-UniRule"/>
</dbReference>
<keyword evidence="5 7" id="KW-0508">mRNA splicing</keyword>
<feature type="compositionally biased region" description="Basic and acidic residues" evidence="8">
    <location>
        <begin position="268"/>
        <end position="288"/>
    </location>
</feature>
<feature type="region of interest" description="Disordered" evidence="8">
    <location>
        <begin position="137"/>
        <end position="299"/>
    </location>
</feature>
<dbReference type="InterPro" id="IPR005037">
    <property type="entry name" value="PRP38"/>
</dbReference>
<comment type="function">
    <text evidence="7">Required for pre-mRNA splicing.</text>
</comment>
<protein>
    <recommendedName>
        <fullName evidence="7">Pre-mRNA-splicing factor 38</fullName>
    </recommendedName>
</protein>
<feature type="compositionally biased region" description="Gly residues" evidence="8">
    <location>
        <begin position="191"/>
        <end position="200"/>
    </location>
</feature>
<reference evidence="9 10" key="1">
    <citation type="submission" date="2011-10" db="EMBL/GenBank/DDBJ databases">
        <authorList>
            <person name="Genoscope - CEA"/>
        </authorList>
    </citation>
    <scope>NUCLEOTIDE SEQUENCE [LARGE SCALE GENOMIC DNA]</scope>
    <source>
        <strain evidence="9 10">RCC 1105</strain>
    </source>
</reference>
<name>K8FDN6_9CHLO</name>
<keyword evidence="3 7" id="KW-0507">mRNA processing</keyword>
<proteinExistence type="inferred from homology"/>
<evidence type="ECO:0000313" key="10">
    <source>
        <dbReference type="Proteomes" id="UP000198341"/>
    </source>
</evidence>
<evidence type="ECO:0000256" key="8">
    <source>
        <dbReference type="SAM" id="MobiDB-lite"/>
    </source>
</evidence>
<evidence type="ECO:0000256" key="6">
    <source>
        <dbReference type="ARBA" id="ARBA00023242"/>
    </source>
</evidence>
<dbReference type="GeneID" id="19010765"/>
<evidence type="ECO:0000256" key="2">
    <source>
        <dbReference type="ARBA" id="ARBA00006164"/>
    </source>
</evidence>
<dbReference type="RefSeq" id="XP_007508142.1">
    <property type="nucleotide sequence ID" value="XM_007508080.1"/>
</dbReference>
<sequence length="299" mass="33935">MSGNARGASTAFCILYRILAMENVPHFKVNKMIYHQDSVYIRCIGLLYARYKFYNDEENLMKFFSEDVFKDKKEISFAPSVDGKKLTSFSQFAIDLICSQEYFETLFPRIPEVLKRKMQAKIESWLDGGKKVEAKGGGGIGEWRRSKGDGKGRVMSVKESLSVNVGQRAPHLANARERGRSGFDPESSSSRGGGGGGGGYRNKYSSSSGRGSFYHQRDDRGGERGGNRRRDGSRDRYENNDYGRGGVRGGVERRRNNSDDDNYYDDDYYGRRGEERGGKGRGEERRELPYATRELPYKR</sequence>
<evidence type="ECO:0000256" key="5">
    <source>
        <dbReference type="ARBA" id="ARBA00023187"/>
    </source>
</evidence>
<keyword evidence="6 7" id="KW-0539">Nucleus</keyword>
<dbReference type="eggNOG" id="KOG2888">
    <property type="taxonomic scope" value="Eukaryota"/>
</dbReference>
<dbReference type="EMBL" id="FO082261">
    <property type="protein sequence ID" value="CCO20633.1"/>
    <property type="molecule type" value="Genomic_DNA"/>
</dbReference>
<dbReference type="OrthoDB" id="3881at2759"/>
<dbReference type="KEGG" id="bpg:Bathy18g00540"/>
<accession>K8FDN6</accession>
<comment type="subcellular location">
    <subcellularLocation>
        <location evidence="1 7">Nucleus</location>
    </subcellularLocation>
</comment>
<dbReference type="Proteomes" id="UP000198341">
    <property type="component" value="Chromosome 18"/>
</dbReference>
<dbReference type="GO" id="GO:0005681">
    <property type="term" value="C:spliceosomal complex"/>
    <property type="evidence" value="ECO:0007669"/>
    <property type="project" value="UniProtKB-KW"/>
</dbReference>
<evidence type="ECO:0000313" key="9">
    <source>
        <dbReference type="EMBL" id="CCO20633.1"/>
    </source>
</evidence>
<gene>
    <name evidence="9" type="ordered locus">Bathy18g00540</name>
</gene>